<dbReference type="AlphaFoldDB" id="A0A176VKT0"/>
<sequence>MCRALALILVLLAVLLKDHASSVHGQQAPPAVPLAAQNFFNEAESSVKSLAANAILNYKNREALFTTCNSNSRCSAYACQPVDLSSSGSQCLAMPGNIVCGGSGTSSSCKNATVWSSSYIRLGSGPFCFSTSSLVCPKSPNNWIKIAMTGTNTQ</sequence>
<evidence type="ECO:0000313" key="3">
    <source>
        <dbReference type="Proteomes" id="UP000077202"/>
    </source>
</evidence>
<reference evidence="2" key="1">
    <citation type="submission" date="2016-03" db="EMBL/GenBank/DDBJ databases">
        <title>Mechanisms controlling the formation of the plant cell surface in tip-growing cells are functionally conserved among land plants.</title>
        <authorList>
            <person name="Honkanen S."/>
            <person name="Jones V.A."/>
            <person name="Morieri G."/>
            <person name="Champion C."/>
            <person name="Hetherington A.J."/>
            <person name="Kelly S."/>
            <person name="Saint-Marcoux D."/>
            <person name="Proust H."/>
            <person name="Prescott H."/>
            <person name="Dolan L."/>
        </authorList>
    </citation>
    <scope>NUCLEOTIDE SEQUENCE [LARGE SCALE GENOMIC DNA]</scope>
    <source>
        <tissue evidence="2">Whole gametophyte</tissue>
    </source>
</reference>
<proteinExistence type="predicted"/>
<dbReference type="EMBL" id="LVLJ01003397">
    <property type="protein sequence ID" value="OAE21569.1"/>
    <property type="molecule type" value="Genomic_DNA"/>
</dbReference>
<name>A0A176VKT0_MARPO</name>
<comment type="caution">
    <text evidence="2">The sequence shown here is derived from an EMBL/GenBank/DDBJ whole genome shotgun (WGS) entry which is preliminary data.</text>
</comment>
<organism evidence="2 3">
    <name type="scientific">Marchantia polymorpha subsp. ruderalis</name>
    <dbReference type="NCBI Taxonomy" id="1480154"/>
    <lineage>
        <taxon>Eukaryota</taxon>
        <taxon>Viridiplantae</taxon>
        <taxon>Streptophyta</taxon>
        <taxon>Embryophyta</taxon>
        <taxon>Marchantiophyta</taxon>
        <taxon>Marchantiopsida</taxon>
        <taxon>Marchantiidae</taxon>
        <taxon>Marchantiales</taxon>
        <taxon>Marchantiaceae</taxon>
        <taxon>Marchantia</taxon>
    </lineage>
</organism>
<keyword evidence="1" id="KW-0732">Signal</keyword>
<feature type="chain" id="PRO_5008051859" evidence="1">
    <location>
        <begin position="21"/>
        <end position="154"/>
    </location>
</feature>
<dbReference type="Proteomes" id="UP000077202">
    <property type="component" value="Unassembled WGS sequence"/>
</dbReference>
<protein>
    <submittedName>
        <fullName evidence="2">Uncharacterized protein</fullName>
    </submittedName>
</protein>
<feature type="signal peptide" evidence="1">
    <location>
        <begin position="1"/>
        <end position="20"/>
    </location>
</feature>
<accession>A0A176VKT0</accession>
<gene>
    <name evidence="2" type="ORF">AXG93_1478s1120</name>
</gene>
<evidence type="ECO:0000256" key="1">
    <source>
        <dbReference type="SAM" id="SignalP"/>
    </source>
</evidence>
<evidence type="ECO:0000313" key="2">
    <source>
        <dbReference type="EMBL" id="OAE21569.1"/>
    </source>
</evidence>
<keyword evidence="3" id="KW-1185">Reference proteome</keyword>